<proteinExistence type="predicted"/>
<sequence>MGVRCFIYGTNMRYICLLVIGQLFLTAGCGMWTSTKEYAKDSWGTTKAYIDPPPQIDVDNYQFESPNQEKLARLFTPVDGPLTSLSRFVDDKDTLPGVDWLDLLLARFPWVSRVLVTDENGTIIFMQPEIPVKKISKPLVFKGVWRDIQLLTVVDYSDLGPELYIGRPYFQDTRFNGLIGVGFDPRALLSLSPEPSKLIIIHPGGGVWSRGADIDKEALLAVPWKELLKENVFGQIKVGEKHYTWLARYVGKDPYVYATESVAPEADVDSWWSF</sequence>
<name>M1WNF9_PSEP2</name>
<dbReference type="BioCyc" id="DPIE1322246:BN4_RS01665-MONOMER"/>
<reference evidence="3" key="2">
    <citation type="journal article" date="2013" name="Stand. Genomic Sci.">
        <title>Complete genome sequence of Desulfocapsa sulfexigens, a marine deltaproteobacterium specialized in disproportionating inorganic sulfur compounds.</title>
        <authorList>
            <person name="Finster K.W."/>
            <person name="Kjeldsen K.U."/>
            <person name="Kube M."/>
            <person name="Reinhardt R."/>
            <person name="Mussmann M."/>
            <person name="Amann R."/>
            <person name="Schreiber L."/>
        </authorList>
    </citation>
    <scope>NUCLEOTIDE SEQUENCE [LARGE SCALE GENOMIC DNA]</scope>
    <source>
        <strain evidence="3">DSM 10523 / SB164P1</strain>
    </source>
</reference>
<dbReference type="Proteomes" id="UP000011724">
    <property type="component" value="Chromosome"/>
</dbReference>
<evidence type="ECO:0000256" key="1">
    <source>
        <dbReference type="SAM" id="Phobius"/>
    </source>
</evidence>
<dbReference type="eggNOG" id="ENOG50341XC">
    <property type="taxonomic scope" value="Bacteria"/>
</dbReference>
<dbReference type="AlphaFoldDB" id="M1WNF9"/>
<gene>
    <name evidence="2" type="ordered locus">BN4_10316</name>
</gene>
<reference evidence="2 3" key="1">
    <citation type="journal article" date="2013" name="PLoS ONE">
        <title>The first genomic and proteomic characterization of a deep-sea sulfate reducer: insights into the piezophilic lifestyle of Desulfovibrio piezophilus.</title>
        <authorList>
            <person name="Pradel N."/>
            <person name="Ji B."/>
            <person name="Gimenez G."/>
            <person name="Talla E."/>
            <person name="Lenoble P."/>
            <person name="Garel M."/>
            <person name="Tamburini C."/>
            <person name="Fourquet P."/>
            <person name="Lebrun R."/>
            <person name="Bertin P."/>
            <person name="Denis Y."/>
            <person name="Pophillat M."/>
            <person name="Barbe V."/>
            <person name="Ollivier B."/>
            <person name="Dolla A."/>
        </authorList>
    </citation>
    <scope>NUCLEOTIDE SEQUENCE [LARGE SCALE GENOMIC DNA]</scope>
    <source>
        <strain evidence="3">DSM 10523 / SB164P1</strain>
    </source>
</reference>
<organism evidence="2 3">
    <name type="scientific">Pseudodesulfovibrio piezophilus (strain DSM 21447 / JCM 15486 / C1TLV30)</name>
    <name type="common">Desulfovibrio piezophilus</name>
    <dbReference type="NCBI Taxonomy" id="1322246"/>
    <lineage>
        <taxon>Bacteria</taxon>
        <taxon>Pseudomonadati</taxon>
        <taxon>Thermodesulfobacteriota</taxon>
        <taxon>Desulfovibrionia</taxon>
        <taxon>Desulfovibrionales</taxon>
        <taxon>Desulfovibrionaceae</taxon>
    </lineage>
</organism>
<protein>
    <recommendedName>
        <fullName evidence="4">Lipoprotein</fullName>
    </recommendedName>
</protein>
<dbReference type="EMBL" id="FO203427">
    <property type="protein sequence ID" value="CCH47554.1"/>
    <property type="molecule type" value="Genomic_DNA"/>
</dbReference>
<keyword evidence="1" id="KW-0812">Transmembrane</keyword>
<accession>M1WNF9</accession>
<dbReference type="HOGENOM" id="CLU_076295_0_0_7"/>
<dbReference type="KEGG" id="dpi:BN4_10316"/>
<evidence type="ECO:0000313" key="2">
    <source>
        <dbReference type="EMBL" id="CCH47554.1"/>
    </source>
</evidence>
<evidence type="ECO:0008006" key="4">
    <source>
        <dbReference type="Google" id="ProtNLM"/>
    </source>
</evidence>
<dbReference type="STRING" id="1322246.BN4_10316"/>
<keyword evidence="1" id="KW-0472">Membrane</keyword>
<keyword evidence="3" id="KW-1185">Reference proteome</keyword>
<evidence type="ECO:0000313" key="3">
    <source>
        <dbReference type="Proteomes" id="UP000011724"/>
    </source>
</evidence>
<keyword evidence="1" id="KW-1133">Transmembrane helix</keyword>
<dbReference type="PATRIC" id="fig|879567.3.peg.327"/>
<feature type="transmembrane region" description="Helical" evidence="1">
    <location>
        <begin position="12"/>
        <end position="33"/>
    </location>
</feature>
<dbReference type="PROSITE" id="PS51257">
    <property type="entry name" value="PROKAR_LIPOPROTEIN"/>
    <property type="match status" value="1"/>
</dbReference>